<evidence type="ECO:0000313" key="2">
    <source>
        <dbReference type="Proteomes" id="UP001497457"/>
    </source>
</evidence>
<dbReference type="EMBL" id="OZ075117">
    <property type="protein sequence ID" value="CAL5079034.1"/>
    <property type="molecule type" value="Genomic_DNA"/>
</dbReference>
<accession>A0ABC9FN62</accession>
<evidence type="ECO:0000313" key="1">
    <source>
        <dbReference type="EMBL" id="CAL5079034.1"/>
    </source>
</evidence>
<name>A0ABC9FN62_9POAL</name>
<organism evidence="1 2">
    <name type="scientific">Urochloa decumbens</name>
    <dbReference type="NCBI Taxonomy" id="240449"/>
    <lineage>
        <taxon>Eukaryota</taxon>
        <taxon>Viridiplantae</taxon>
        <taxon>Streptophyta</taxon>
        <taxon>Embryophyta</taxon>
        <taxon>Tracheophyta</taxon>
        <taxon>Spermatophyta</taxon>
        <taxon>Magnoliopsida</taxon>
        <taxon>Liliopsida</taxon>
        <taxon>Poales</taxon>
        <taxon>Poaceae</taxon>
        <taxon>PACMAD clade</taxon>
        <taxon>Panicoideae</taxon>
        <taxon>Panicodae</taxon>
        <taxon>Paniceae</taxon>
        <taxon>Melinidinae</taxon>
        <taxon>Urochloa</taxon>
    </lineage>
</organism>
<dbReference type="PANTHER" id="PTHR32133">
    <property type="entry name" value="OS07G0120400 PROTEIN"/>
    <property type="match status" value="1"/>
</dbReference>
<reference evidence="1" key="1">
    <citation type="submission" date="2024-10" db="EMBL/GenBank/DDBJ databases">
        <authorList>
            <person name="Ryan C."/>
        </authorList>
    </citation>
    <scope>NUCLEOTIDE SEQUENCE [LARGE SCALE GENOMIC DNA]</scope>
</reference>
<dbReference type="AlphaFoldDB" id="A0ABC9FN62"/>
<dbReference type="PANTHER" id="PTHR32133:SF386">
    <property type="entry name" value="F-BOX DOMAIN-CONTAINING PROTEIN"/>
    <property type="match status" value="1"/>
</dbReference>
<protein>
    <recommendedName>
        <fullName evidence="3">F-box domain-containing protein</fullName>
    </recommendedName>
</protein>
<keyword evidence="2" id="KW-1185">Reference proteome</keyword>
<dbReference type="Proteomes" id="UP001497457">
    <property type="component" value="Chromosome 7b"/>
</dbReference>
<gene>
    <name evidence="1" type="ORF">URODEC1_LOCUS107415</name>
</gene>
<evidence type="ECO:0008006" key="3">
    <source>
        <dbReference type="Google" id="ProtNLM"/>
    </source>
</evidence>
<dbReference type="CDD" id="cd09917">
    <property type="entry name" value="F-box_SF"/>
    <property type="match status" value="1"/>
</dbReference>
<sequence length="335" mass="37567">MPPPPPVLMEELIEEILLRLPPADPVSLTSTRFCRRFREFHRSPSMLGFLCNNYGNRRKHRGPYVSRFVPTSSFHAPACAAHHEWRAFDARHGRILFRYRNMRTLGPIDLFVWDPMTDKRWHLPEKNLLCCGWNVAVLCARTGACDHLDCCSGPFIVRMAPGASRPMLLGPWGPFANRVDVEPTALAGNTLYFQIDYGKRILGYDLATRETSVVQLPPKHEDSSTALITVDDGGLGVARLDKTAKLSLWSMEASTNGDMGWTKFRVIELDKLLSVDPHSIRYNFVGFAHGVGAFIVGTGDWLLSFHLTSGQVRKVCVAETQEEECNDRGICGVIP</sequence>
<proteinExistence type="predicted"/>